<dbReference type="PROSITE" id="PS51257">
    <property type="entry name" value="PROKAR_LIPOPROTEIN"/>
    <property type="match status" value="1"/>
</dbReference>
<keyword evidence="1" id="KW-0472">Membrane</keyword>
<gene>
    <name evidence="2" type="ORF">SAMN04488107_1316</name>
</gene>
<name>A0A239BM18_9ACTN</name>
<dbReference type="EMBL" id="FZOH01000002">
    <property type="protein sequence ID" value="SNS09227.1"/>
    <property type="molecule type" value="Genomic_DNA"/>
</dbReference>
<evidence type="ECO:0000256" key="1">
    <source>
        <dbReference type="SAM" id="Phobius"/>
    </source>
</evidence>
<proteinExistence type="predicted"/>
<dbReference type="Proteomes" id="UP000198386">
    <property type="component" value="Unassembled WGS sequence"/>
</dbReference>
<keyword evidence="3" id="KW-1185">Reference proteome</keyword>
<keyword evidence="1" id="KW-0812">Transmembrane</keyword>
<dbReference type="RefSeq" id="WP_245817063.1">
    <property type="nucleotide sequence ID" value="NZ_FZOH01000002.1"/>
</dbReference>
<evidence type="ECO:0000313" key="2">
    <source>
        <dbReference type="EMBL" id="SNS09227.1"/>
    </source>
</evidence>
<dbReference type="AlphaFoldDB" id="A0A239BM18"/>
<evidence type="ECO:0000313" key="3">
    <source>
        <dbReference type="Proteomes" id="UP000198386"/>
    </source>
</evidence>
<keyword evidence="1" id="KW-1133">Transmembrane helix</keyword>
<reference evidence="3" key="1">
    <citation type="submission" date="2017-06" db="EMBL/GenBank/DDBJ databases">
        <authorList>
            <person name="Varghese N."/>
            <person name="Submissions S."/>
        </authorList>
    </citation>
    <scope>NUCLEOTIDE SEQUENCE [LARGE SCALE GENOMIC DNA]</scope>
    <source>
        <strain evidence="3">DSM 45423</strain>
    </source>
</reference>
<sequence>MVVLRGLGQALLLVLAGVALGCAAAGVWVAVAGGGFGSRLGISLLVIAGLSTVTGGTLLSRPETSTARAFLGLGPERDADQPAGPSALGPVGVFLFVTLPLAALGLFLLD</sequence>
<organism evidence="2 3">
    <name type="scientific">Geodermatophilus saharensis</name>
    <dbReference type="NCBI Taxonomy" id="1137994"/>
    <lineage>
        <taxon>Bacteria</taxon>
        <taxon>Bacillati</taxon>
        <taxon>Actinomycetota</taxon>
        <taxon>Actinomycetes</taxon>
        <taxon>Geodermatophilales</taxon>
        <taxon>Geodermatophilaceae</taxon>
        <taxon>Geodermatophilus</taxon>
    </lineage>
</organism>
<feature type="transmembrane region" description="Helical" evidence="1">
    <location>
        <begin position="40"/>
        <end position="59"/>
    </location>
</feature>
<feature type="transmembrane region" description="Helical" evidence="1">
    <location>
        <begin position="87"/>
        <end position="109"/>
    </location>
</feature>
<accession>A0A239BM18</accession>
<protein>
    <submittedName>
        <fullName evidence="2">Uncharacterized protein</fullName>
    </submittedName>
</protein>